<organism evidence="1 2">
    <name type="scientific">Qipengyuania benthica</name>
    <dbReference type="NCBI Taxonomy" id="3067651"/>
    <lineage>
        <taxon>Bacteria</taxon>
        <taxon>Pseudomonadati</taxon>
        <taxon>Pseudomonadota</taxon>
        <taxon>Alphaproteobacteria</taxon>
        <taxon>Sphingomonadales</taxon>
        <taxon>Erythrobacteraceae</taxon>
        <taxon>Qipengyuania</taxon>
    </lineage>
</organism>
<proteinExistence type="predicted"/>
<comment type="caution">
    <text evidence="1">The sequence shown here is derived from an EMBL/GenBank/DDBJ whole genome shotgun (WGS) entry which is preliminary data.</text>
</comment>
<dbReference type="InterPro" id="IPR009045">
    <property type="entry name" value="Zn_M74/Hedgehog-like"/>
</dbReference>
<protein>
    <recommendedName>
        <fullName evidence="3">Peptidase M15A C-terminal domain-containing protein</fullName>
    </recommendedName>
</protein>
<evidence type="ECO:0000313" key="1">
    <source>
        <dbReference type="EMBL" id="MDP4538490.1"/>
    </source>
</evidence>
<evidence type="ECO:0008006" key="3">
    <source>
        <dbReference type="Google" id="ProtNLM"/>
    </source>
</evidence>
<accession>A0ABT9H599</accession>
<gene>
    <name evidence="1" type="ORF">Q9K01_02490</name>
</gene>
<reference evidence="1 2" key="1">
    <citation type="submission" date="2023-08" db="EMBL/GenBank/DDBJ databases">
        <title>genomic of DY56.</title>
        <authorList>
            <person name="Wang Y."/>
        </authorList>
    </citation>
    <scope>NUCLEOTIDE SEQUENCE [LARGE SCALE GENOMIC DNA]</scope>
    <source>
        <strain evidence="1 2">DY56-A-20</strain>
    </source>
</reference>
<dbReference type="EMBL" id="JAVAIL010000001">
    <property type="protein sequence ID" value="MDP4538490.1"/>
    <property type="molecule type" value="Genomic_DNA"/>
</dbReference>
<evidence type="ECO:0000313" key="2">
    <source>
        <dbReference type="Proteomes" id="UP001235664"/>
    </source>
</evidence>
<dbReference type="SUPFAM" id="SSF55166">
    <property type="entry name" value="Hedgehog/DD-peptidase"/>
    <property type="match status" value="1"/>
</dbReference>
<name>A0ABT9H599_9SPHN</name>
<keyword evidence="2" id="KW-1185">Reference proteome</keyword>
<dbReference type="RefSeq" id="WP_305928621.1">
    <property type="nucleotide sequence ID" value="NZ_JAVAIL010000001.1"/>
</dbReference>
<dbReference type="Proteomes" id="UP001235664">
    <property type="component" value="Unassembled WGS sequence"/>
</dbReference>
<dbReference type="Gene3D" id="3.30.1380.10">
    <property type="match status" value="1"/>
</dbReference>
<sequence>MNPAGFHALFRREPIFAGRRILSDYEARPMLKHIASLTAAALALLATTAASGQSTAPGQEKADYHAWLAQSPQNRDRVLAFQAFLAQKRARNVLPTWQLVRTSSSWRECSAERFEVAPVQQWQNIVNTLAFVKNEIVPAVGEVEALSAFRNEELNTCSGGRPGSAHRMFFAMDLVPASDINRGELISELCGAHAERGEAYKAGLGFYSGLRFHVDSNGYRRWGADGRGSSSPCNRVL</sequence>